<dbReference type="PANTHER" id="PTHR43477">
    <property type="entry name" value="DIHYDROANTICAPSIN 7-DEHYDROGENASE"/>
    <property type="match status" value="1"/>
</dbReference>
<reference evidence="4" key="1">
    <citation type="submission" date="2023-03" db="EMBL/GenBank/DDBJ databases">
        <title>Emydomyces testavorans Genome Sequence.</title>
        <authorList>
            <person name="Hoyer L."/>
        </authorList>
    </citation>
    <scope>NUCLEOTIDE SEQUENCE</scope>
    <source>
        <strain evidence="4">16-2883</strain>
    </source>
</reference>
<dbReference type="CDD" id="cd05233">
    <property type="entry name" value="SDR_c"/>
    <property type="match status" value="1"/>
</dbReference>
<evidence type="ECO:0000313" key="5">
    <source>
        <dbReference type="Proteomes" id="UP001219355"/>
    </source>
</evidence>
<dbReference type="FunFam" id="3.40.50.720:FF:001190">
    <property type="entry name" value="Short-chain dehydrogenase/reductase SDR"/>
    <property type="match status" value="1"/>
</dbReference>
<evidence type="ECO:0000256" key="2">
    <source>
        <dbReference type="ARBA" id="ARBA00022857"/>
    </source>
</evidence>
<dbReference type="PRINTS" id="PR00081">
    <property type="entry name" value="GDHRDH"/>
</dbReference>
<keyword evidence="2" id="KW-0521">NADP</keyword>
<dbReference type="Proteomes" id="UP001219355">
    <property type="component" value="Chromosome 3"/>
</dbReference>
<protein>
    <submittedName>
        <fullName evidence="4">Uncharacterized protein</fullName>
    </submittedName>
</protein>
<organism evidence="4 5">
    <name type="scientific">Emydomyces testavorans</name>
    <dbReference type="NCBI Taxonomy" id="2070801"/>
    <lineage>
        <taxon>Eukaryota</taxon>
        <taxon>Fungi</taxon>
        <taxon>Dikarya</taxon>
        <taxon>Ascomycota</taxon>
        <taxon>Pezizomycotina</taxon>
        <taxon>Eurotiomycetes</taxon>
        <taxon>Eurotiomycetidae</taxon>
        <taxon>Onygenales</taxon>
        <taxon>Nannizziopsiaceae</taxon>
        <taxon>Emydomyces</taxon>
    </lineage>
</organism>
<dbReference type="InterPro" id="IPR051122">
    <property type="entry name" value="SDR_DHRS6-like"/>
</dbReference>
<dbReference type="PANTHER" id="PTHR43477:SF1">
    <property type="entry name" value="DIHYDROANTICAPSIN 7-DEHYDROGENASE"/>
    <property type="match status" value="1"/>
</dbReference>
<evidence type="ECO:0000256" key="3">
    <source>
        <dbReference type="ARBA" id="ARBA00023002"/>
    </source>
</evidence>
<dbReference type="GO" id="GO:0016491">
    <property type="term" value="F:oxidoreductase activity"/>
    <property type="evidence" value="ECO:0007669"/>
    <property type="project" value="UniProtKB-KW"/>
</dbReference>
<dbReference type="AlphaFoldDB" id="A0AAF0IJL3"/>
<dbReference type="InterPro" id="IPR036291">
    <property type="entry name" value="NAD(P)-bd_dom_sf"/>
</dbReference>
<dbReference type="EMBL" id="CP120629">
    <property type="protein sequence ID" value="WEW59443.1"/>
    <property type="molecule type" value="Genomic_DNA"/>
</dbReference>
<sequence>MSGEEIPSRPSRSLVGKVAIVTGAGCQGNGIGNGRAAAILLAEDGASVICVDMNLDWAEKTVETIIKDSKGAGIACRADVTKAEDCKRIIDLAMSRFGRVDILVNNVGVGGARGTAVDVDMEEWAKGLETNVSSMVLMAKYAIPLMKRNEGPIRGSIVNVGSVAGLKGGTPHLLYPTSKGAVVNMTRAMAAHHAPDGIRVNCVCPGMLYTPMMYGPGMSEEAREARKNRSLLRTEGNGWDCGSAIRFLAGGEARWITGTILTVDAGATAAVGTDLPKTASVGVLRS</sequence>
<evidence type="ECO:0000256" key="1">
    <source>
        <dbReference type="ARBA" id="ARBA00006484"/>
    </source>
</evidence>
<keyword evidence="3" id="KW-0560">Oxidoreductase</keyword>
<dbReference type="InterPro" id="IPR002347">
    <property type="entry name" value="SDR_fam"/>
</dbReference>
<dbReference type="SUPFAM" id="SSF51735">
    <property type="entry name" value="NAD(P)-binding Rossmann-fold domains"/>
    <property type="match status" value="1"/>
</dbReference>
<proteinExistence type="inferred from homology"/>
<keyword evidence="5" id="KW-1185">Reference proteome</keyword>
<gene>
    <name evidence="4" type="ORF">PRK78_004917</name>
</gene>
<accession>A0AAF0IJL3</accession>
<dbReference type="PROSITE" id="PS00061">
    <property type="entry name" value="ADH_SHORT"/>
    <property type="match status" value="1"/>
</dbReference>
<name>A0AAF0IJL3_9EURO</name>
<evidence type="ECO:0000313" key="4">
    <source>
        <dbReference type="EMBL" id="WEW59443.1"/>
    </source>
</evidence>
<dbReference type="PRINTS" id="PR00080">
    <property type="entry name" value="SDRFAMILY"/>
</dbReference>
<comment type="similarity">
    <text evidence="1">Belongs to the short-chain dehydrogenases/reductases (SDR) family.</text>
</comment>
<dbReference type="Gene3D" id="3.40.50.720">
    <property type="entry name" value="NAD(P)-binding Rossmann-like Domain"/>
    <property type="match status" value="1"/>
</dbReference>
<dbReference type="Pfam" id="PF13561">
    <property type="entry name" value="adh_short_C2"/>
    <property type="match status" value="1"/>
</dbReference>
<dbReference type="InterPro" id="IPR020904">
    <property type="entry name" value="Sc_DH/Rdtase_CS"/>
</dbReference>